<evidence type="ECO:0000256" key="4">
    <source>
        <dbReference type="ARBA" id="ARBA00022692"/>
    </source>
</evidence>
<evidence type="ECO:0000313" key="11">
    <source>
        <dbReference type="Proteomes" id="UP000029995"/>
    </source>
</evidence>
<dbReference type="AlphaFoldDB" id="A0A0A0DAP7"/>
<evidence type="ECO:0000256" key="7">
    <source>
        <dbReference type="RuleBase" id="RU363032"/>
    </source>
</evidence>
<evidence type="ECO:0000259" key="9">
    <source>
        <dbReference type="PROSITE" id="PS50928"/>
    </source>
</evidence>
<dbReference type="GO" id="GO:0005886">
    <property type="term" value="C:plasma membrane"/>
    <property type="evidence" value="ECO:0007669"/>
    <property type="project" value="UniProtKB-SubCell"/>
</dbReference>
<feature type="transmembrane region" description="Helical" evidence="7">
    <location>
        <begin position="160"/>
        <end position="187"/>
    </location>
</feature>
<keyword evidence="4 7" id="KW-0812">Transmembrane</keyword>
<dbReference type="PROSITE" id="PS50928">
    <property type="entry name" value="ABC_TM1"/>
    <property type="match status" value="1"/>
</dbReference>
<dbReference type="CDD" id="cd06261">
    <property type="entry name" value="TM_PBP2"/>
    <property type="match status" value="1"/>
</dbReference>
<comment type="caution">
    <text evidence="10">The sequence shown here is derived from an EMBL/GenBank/DDBJ whole genome shotgun (WGS) entry which is preliminary data.</text>
</comment>
<evidence type="ECO:0000256" key="5">
    <source>
        <dbReference type="ARBA" id="ARBA00022989"/>
    </source>
</evidence>
<feature type="domain" description="ABC transmembrane type-1" evidence="9">
    <location>
        <begin position="111"/>
        <end position="300"/>
    </location>
</feature>
<dbReference type="EMBL" id="JANX01000125">
    <property type="protein sequence ID" value="KGM34047.1"/>
    <property type="molecule type" value="Genomic_DNA"/>
</dbReference>
<evidence type="ECO:0000256" key="3">
    <source>
        <dbReference type="ARBA" id="ARBA00022475"/>
    </source>
</evidence>
<dbReference type="InterPro" id="IPR025966">
    <property type="entry name" value="OppC_N"/>
</dbReference>
<feature type="transmembrane region" description="Helical" evidence="7">
    <location>
        <begin position="44"/>
        <end position="66"/>
    </location>
</feature>
<dbReference type="InterPro" id="IPR000515">
    <property type="entry name" value="MetI-like"/>
</dbReference>
<keyword evidence="3" id="KW-1003">Cell membrane</keyword>
<name>A0A0A0DAP7_9PROT</name>
<protein>
    <submittedName>
        <fullName evidence="10">Peptide ABC transporter permease</fullName>
    </submittedName>
</protein>
<dbReference type="Pfam" id="PF12911">
    <property type="entry name" value="OppC_N"/>
    <property type="match status" value="1"/>
</dbReference>
<comment type="similarity">
    <text evidence="7">Belongs to the binding-protein-dependent transport system permease family.</text>
</comment>
<feature type="region of interest" description="Disordered" evidence="8">
    <location>
        <begin position="1"/>
        <end position="20"/>
    </location>
</feature>
<evidence type="ECO:0000256" key="8">
    <source>
        <dbReference type="SAM" id="MobiDB-lite"/>
    </source>
</evidence>
<dbReference type="InterPro" id="IPR035906">
    <property type="entry name" value="MetI-like_sf"/>
</dbReference>
<gene>
    <name evidence="10" type="ORF">P409_12425</name>
</gene>
<organism evidence="10 11">
    <name type="scientific">Inquilinus limosus MP06</name>
    <dbReference type="NCBI Taxonomy" id="1398085"/>
    <lineage>
        <taxon>Bacteria</taxon>
        <taxon>Pseudomonadati</taxon>
        <taxon>Pseudomonadota</taxon>
        <taxon>Alphaproteobacteria</taxon>
        <taxon>Rhodospirillales</taxon>
        <taxon>Rhodospirillaceae</taxon>
        <taxon>Inquilinus</taxon>
    </lineage>
</organism>
<proteinExistence type="inferred from homology"/>
<dbReference type="Pfam" id="PF00528">
    <property type="entry name" value="BPD_transp_1"/>
    <property type="match status" value="1"/>
</dbReference>
<dbReference type="SUPFAM" id="SSF161098">
    <property type="entry name" value="MetI-like"/>
    <property type="match status" value="1"/>
</dbReference>
<evidence type="ECO:0000256" key="6">
    <source>
        <dbReference type="ARBA" id="ARBA00023136"/>
    </source>
</evidence>
<dbReference type="PANTHER" id="PTHR43386:SF25">
    <property type="entry name" value="PEPTIDE ABC TRANSPORTER PERMEASE PROTEIN"/>
    <property type="match status" value="1"/>
</dbReference>
<dbReference type="PANTHER" id="PTHR43386">
    <property type="entry name" value="OLIGOPEPTIDE TRANSPORT SYSTEM PERMEASE PROTEIN APPC"/>
    <property type="match status" value="1"/>
</dbReference>
<keyword evidence="2 7" id="KW-0813">Transport</keyword>
<evidence type="ECO:0000256" key="2">
    <source>
        <dbReference type="ARBA" id="ARBA00022448"/>
    </source>
</evidence>
<feature type="transmembrane region" description="Helical" evidence="7">
    <location>
        <begin position="224"/>
        <end position="245"/>
    </location>
</feature>
<keyword evidence="6 7" id="KW-0472">Membrane</keyword>
<evidence type="ECO:0000313" key="10">
    <source>
        <dbReference type="EMBL" id="KGM34047.1"/>
    </source>
</evidence>
<feature type="transmembrane region" description="Helical" evidence="7">
    <location>
        <begin position="280"/>
        <end position="303"/>
    </location>
</feature>
<feature type="transmembrane region" description="Helical" evidence="7">
    <location>
        <begin position="116"/>
        <end position="140"/>
    </location>
</feature>
<sequence>MTLFDLPPQSDAGDVPATSAVPEPATAGRLWRNRMLVRLFRSKAALVSVVILLLVLLAAIAAPWLAPNDPFAIKLIQRLKPPGYTNSAGITFWLGTDSLGRDVFSRLIYGARVSLVVGLAAVAISGTIGLLVGLLSGYFGGWVDDLFMRLCDIQLSFPTILLALTIMAVLGSGLDKLILVLGLTGWVQYGRIVRSQVLTIKTDEFVLAAHATGERQWRILFQHILPNVWSPVIVIASFTVASNIVSEASLSFLGVGVPPSVPSWGTMLADGREYVGVADWLTLPAGAAISLTVLSINILGDWLRDYLDPRLKNIG</sequence>
<comment type="subcellular location">
    <subcellularLocation>
        <location evidence="1 7">Cell membrane</location>
        <topology evidence="1 7">Multi-pass membrane protein</topology>
    </subcellularLocation>
</comment>
<dbReference type="GO" id="GO:0055085">
    <property type="term" value="P:transmembrane transport"/>
    <property type="evidence" value="ECO:0007669"/>
    <property type="project" value="InterPro"/>
</dbReference>
<accession>A0A0A0DAP7</accession>
<dbReference type="Proteomes" id="UP000029995">
    <property type="component" value="Unassembled WGS sequence"/>
</dbReference>
<dbReference type="InterPro" id="IPR050366">
    <property type="entry name" value="BP-dependent_transpt_permease"/>
</dbReference>
<reference evidence="10 11" key="1">
    <citation type="submission" date="2014-01" db="EMBL/GenBank/DDBJ databases">
        <title>Genome sequence determination for a cystic fibrosis isolate, Inquilinus limosus.</title>
        <authorList>
            <person name="Pino M."/>
            <person name="Di Conza J."/>
            <person name="Gutkind G."/>
        </authorList>
    </citation>
    <scope>NUCLEOTIDE SEQUENCE [LARGE SCALE GENOMIC DNA]</scope>
    <source>
        <strain evidence="10 11">MP06</strain>
    </source>
</reference>
<dbReference type="Gene3D" id="1.10.3720.10">
    <property type="entry name" value="MetI-like"/>
    <property type="match status" value="1"/>
</dbReference>
<keyword evidence="5 7" id="KW-1133">Transmembrane helix</keyword>
<evidence type="ECO:0000256" key="1">
    <source>
        <dbReference type="ARBA" id="ARBA00004651"/>
    </source>
</evidence>